<dbReference type="AlphaFoldDB" id="A0AAW1RK04"/>
<dbReference type="Gene3D" id="3.40.50.1820">
    <property type="entry name" value="alpha/beta hydrolase"/>
    <property type="match status" value="1"/>
</dbReference>
<feature type="transmembrane region" description="Helical" evidence="2">
    <location>
        <begin position="116"/>
        <end position="141"/>
    </location>
</feature>
<dbReference type="Proteomes" id="UP001438707">
    <property type="component" value="Unassembled WGS sequence"/>
</dbReference>
<feature type="transmembrane region" description="Helical" evidence="2">
    <location>
        <begin position="280"/>
        <end position="296"/>
    </location>
</feature>
<comment type="caution">
    <text evidence="4">The sequence shown here is derived from an EMBL/GenBank/DDBJ whole genome shotgun (WGS) entry which is preliminary data.</text>
</comment>
<gene>
    <name evidence="4" type="ORF">WJX74_000178</name>
</gene>
<evidence type="ECO:0000256" key="1">
    <source>
        <dbReference type="SAM" id="MobiDB-lite"/>
    </source>
</evidence>
<dbReference type="InterPro" id="IPR002921">
    <property type="entry name" value="Fungal_lipase-type"/>
</dbReference>
<organism evidence="4 5">
    <name type="scientific">Apatococcus lobatus</name>
    <dbReference type="NCBI Taxonomy" id="904363"/>
    <lineage>
        <taxon>Eukaryota</taxon>
        <taxon>Viridiplantae</taxon>
        <taxon>Chlorophyta</taxon>
        <taxon>core chlorophytes</taxon>
        <taxon>Trebouxiophyceae</taxon>
        <taxon>Chlorellales</taxon>
        <taxon>Chlorellaceae</taxon>
        <taxon>Apatococcus</taxon>
    </lineage>
</organism>
<dbReference type="CDD" id="cd00519">
    <property type="entry name" value="Lipase_3"/>
    <property type="match status" value="1"/>
</dbReference>
<dbReference type="PANTHER" id="PTHR45856:SF24">
    <property type="entry name" value="FUNGAL LIPASE-LIKE DOMAIN-CONTAINING PROTEIN"/>
    <property type="match status" value="1"/>
</dbReference>
<keyword evidence="2" id="KW-0472">Membrane</keyword>
<feature type="transmembrane region" description="Helical" evidence="2">
    <location>
        <begin position="42"/>
        <end position="63"/>
    </location>
</feature>
<evidence type="ECO:0000313" key="4">
    <source>
        <dbReference type="EMBL" id="KAK9834375.1"/>
    </source>
</evidence>
<keyword evidence="2" id="KW-0812">Transmembrane</keyword>
<evidence type="ECO:0000256" key="2">
    <source>
        <dbReference type="SAM" id="Phobius"/>
    </source>
</evidence>
<keyword evidence="5" id="KW-1185">Reference proteome</keyword>
<dbReference type="PANTHER" id="PTHR45856">
    <property type="entry name" value="ALPHA/BETA-HYDROLASES SUPERFAMILY PROTEIN"/>
    <property type="match status" value="1"/>
</dbReference>
<feature type="domain" description="Fungal lipase-type" evidence="3">
    <location>
        <begin position="439"/>
        <end position="585"/>
    </location>
</feature>
<dbReference type="InterPro" id="IPR029058">
    <property type="entry name" value="AB_hydrolase_fold"/>
</dbReference>
<feature type="region of interest" description="Disordered" evidence="1">
    <location>
        <begin position="689"/>
        <end position="716"/>
    </location>
</feature>
<protein>
    <recommendedName>
        <fullName evidence="3">Fungal lipase-type domain-containing protein</fullName>
    </recommendedName>
</protein>
<sequence>MKLALGVAHAAFVLAVIALFAEFGQKLTMHESDLKVIASKPGMANVVLGSIGLALLLWTVFSWSRHGLAAQSSSQWEGRRRRLTVLVAAELAIQIANILAFILPNGAIVADACYQWQAWILVFSIIVRWTCWNTLFFLICVHAHNVNPWRPGGAEKKDAEGFESLVMDAPFSVHWSKGIIWVGMEVVVALCAWLGISSTYKDVHNPTAASPAAACAEQEASCNMPQGLQITVALTIAFSGIWFIFWLFLIYRAKRHLLNLPYADFKFANMFLRLQERSRWVFVVFFTVSLALLWFVNNQSCFSMAFTWLGLLPCQIHATLNICVWAYMMCPLPPGQDTPMLQAKLQEFAWTQSQHDQVQRDRQLQGMHGHSLPPLFCVQTAFAGLYWSGLVYDSHEAEGMEAKMGWGYDLLGLDQHELIWEHRLDTKVLLGWGPGGIAVAFRGTASLRNALSDLQVWRSDHPPVRGSRMMWQRPFVHSGFLRCWREDGLNQRVIQRVLALAAAWEAVHPGQHVPVLVTGHSLGGALSDLAAYDIAQAAAAAGAKLRLACYTYGAPRVGNHAYAKDHAGVVPDTWGVINDQDVVARRGKLWVLYKRSGHRVIINTRGDLIVRPSYAEANVQRVPGGGSLSQHYLGGYQRALLAVCLAQFSAKRYKEGMQGVMAIALAAQPLQALFCQELGLTPADMQDLARASEASPEKWSRVRRKHLGARSGPPAKWQDAAAAAAAAALASSPVGPFKALGPQPSPPSNQPAPSVAASAALGSDTDSRHDITNLEATITDPKAASNWSLPPPAAVTLSGDDRSCAIGASSASGSSLSMVCHEAEGLPSSQRGDLVEVSIAQEGLSLQQFGWAQQLRADQVCANKAVHPSSSSTGLKPRLQQLFSGMIDTKPPVTH</sequence>
<evidence type="ECO:0000259" key="3">
    <source>
        <dbReference type="Pfam" id="PF01764"/>
    </source>
</evidence>
<proteinExistence type="predicted"/>
<feature type="compositionally biased region" description="Low complexity" evidence="1">
    <location>
        <begin position="751"/>
        <end position="760"/>
    </location>
</feature>
<name>A0AAW1RK04_9CHLO</name>
<dbReference type="Pfam" id="PF01764">
    <property type="entry name" value="Lipase_3"/>
    <property type="match status" value="1"/>
</dbReference>
<feature type="region of interest" description="Disordered" evidence="1">
    <location>
        <begin position="737"/>
        <end position="767"/>
    </location>
</feature>
<dbReference type="InterPro" id="IPR051218">
    <property type="entry name" value="Sec_MonoDiacylglyc_Lipase"/>
</dbReference>
<dbReference type="EMBL" id="JALJOS010000009">
    <property type="protein sequence ID" value="KAK9834375.1"/>
    <property type="molecule type" value="Genomic_DNA"/>
</dbReference>
<evidence type="ECO:0000313" key="5">
    <source>
        <dbReference type="Proteomes" id="UP001438707"/>
    </source>
</evidence>
<dbReference type="GO" id="GO:0006629">
    <property type="term" value="P:lipid metabolic process"/>
    <property type="evidence" value="ECO:0007669"/>
    <property type="project" value="InterPro"/>
</dbReference>
<dbReference type="SUPFAM" id="SSF53474">
    <property type="entry name" value="alpha/beta-Hydrolases"/>
    <property type="match status" value="1"/>
</dbReference>
<feature type="transmembrane region" description="Helical" evidence="2">
    <location>
        <begin position="230"/>
        <end position="251"/>
    </location>
</feature>
<feature type="transmembrane region" description="Helical" evidence="2">
    <location>
        <begin position="178"/>
        <end position="196"/>
    </location>
</feature>
<accession>A0AAW1RK04</accession>
<keyword evidence="2" id="KW-1133">Transmembrane helix</keyword>
<feature type="transmembrane region" description="Helical" evidence="2">
    <location>
        <begin position="83"/>
        <end position="104"/>
    </location>
</feature>
<reference evidence="4 5" key="1">
    <citation type="journal article" date="2024" name="Nat. Commun.">
        <title>Phylogenomics reveals the evolutionary origins of lichenization in chlorophyte algae.</title>
        <authorList>
            <person name="Puginier C."/>
            <person name="Libourel C."/>
            <person name="Otte J."/>
            <person name="Skaloud P."/>
            <person name="Haon M."/>
            <person name="Grisel S."/>
            <person name="Petersen M."/>
            <person name="Berrin J.G."/>
            <person name="Delaux P.M."/>
            <person name="Dal Grande F."/>
            <person name="Keller J."/>
        </authorList>
    </citation>
    <scope>NUCLEOTIDE SEQUENCE [LARGE SCALE GENOMIC DNA]</scope>
    <source>
        <strain evidence="4 5">SAG 2145</strain>
    </source>
</reference>